<keyword evidence="5" id="KW-1185">Reference proteome</keyword>
<dbReference type="PROSITE" id="PS50977">
    <property type="entry name" value="HTH_TETR_2"/>
    <property type="match status" value="1"/>
</dbReference>
<evidence type="ECO:0000256" key="1">
    <source>
        <dbReference type="ARBA" id="ARBA00023125"/>
    </source>
</evidence>
<dbReference type="InterPro" id="IPR050109">
    <property type="entry name" value="HTH-type_TetR-like_transc_reg"/>
</dbReference>
<comment type="caution">
    <text evidence="4">The sequence shown here is derived from an EMBL/GenBank/DDBJ whole genome shotgun (WGS) entry which is preliminary data.</text>
</comment>
<dbReference type="Gene3D" id="1.10.357.10">
    <property type="entry name" value="Tetracycline Repressor, domain 2"/>
    <property type="match status" value="1"/>
</dbReference>
<evidence type="ECO:0000313" key="5">
    <source>
        <dbReference type="Proteomes" id="UP000255070"/>
    </source>
</evidence>
<dbReference type="GO" id="GO:0003677">
    <property type="term" value="F:DNA binding"/>
    <property type="evidence" value="ECO:0007669"/>
    <property type="project" value="UniProtKB-UniRule"/>
</dbReference>
<dbReference type="AlphaFoldDB" id="A0A8B4S0L0"/>
<evidence type="ECO:0000256" key="2">
    <source>
        <dbReference type="PROSITE-ProRule" id="PRU00335"/>
    </source>
</evidence>
<gene>
    <name evidence="4" type="primary">rutR_2</name>
    <name evidence="4" type="ORF">NCTC10698_01414</name>
</gene>
<protein>
    <submittedName>
        <fullName evidence="4">Rut operon repressor</fullName>
    </submittedName>
</protein>
<accession>A0A8B4S0L0</accession>
<organism evidence="4 5">
    <name type="scientific">Comamonas testosteroni</name>
    <name type="common">Pseudomonas testosteroni</name>
    <dbReference type="NCBI Taxonomy" id="285"/>
    <lineage>
        <taxon>Bacteria</taxon>
        <taxon>Pseudomonadati</taxon>
        <taxon>Pseudomonadota</taxon>
        <taxon>Betaproteobacteria</taxon>
        <taxon>Burkholderiales</taxon>
        <taxon>Comamonadaceae</taxon>
        <taxon>Comamonas</taxon>
    </lineage>
</organism>
<dbReference type="EMBL" id="UFXL01000001">
    <property type="protein sequence ID" value="SUY76028.1"/>
    <property type="molecule type" value="Genomic_DNA"/>
</dbReference>
<dbReference type="Proteomes" id="UP000255070">
    <property type="component" value="Unassembled WGS sequence"/>
</dbReference>
<dbReference type="PRINTS" id="PR00455">
    <property type="entry name" value="HTHTETR"/>
</dbReference>
<reference evidence="4 5" key="1">
    <citation type="submission" date="2018-06" db="EMBL/GenBank/DDBJ databases">
        <authorList>
            <consortium name="Pathogen Informatics"/>
            <person name="Doyle S."/>
        </authorList>
    </citation>
    <scope>NUCLEOTIDE SEQUENCE [LARGE SCALE GENOMIC DNA]</scope>
    <source>
        <strain evidence="4 5">NCTC10698</strain>
    </source>
</reference>
<dbReference type="SUPFAM" id="SSF48498">
    <property type="entry name" value="Tetracyclin repressor-like, C-terminal domain"/>
    <property type="match status" value="1"/>
</dbReference>
<sequence>MKSAPDHTQWQAWGHFSCLRCVVRWRARINGDVVVSEQQGLETSLSQQPSADAASADMRRALLDAGKTEFANYGYDGARLERIAAKAGCAKRMLYYYFGNKKDVYLAVIEQSYSDIRESEEQLNLDALEPLQALHALAQRSFEYHEQNREFTRLVLQENFQGGEMLGQISKTELLRKAALEPIERILQRGVAQGLFKDQLSAVDVHYLISALSGFRVDHAATWHSLLQVDLLGENLRARHLQLLLDQLGALVCKEQG</sequence>
<dbReference type="PANTHER" id="PTHR30328">
    <property type="entry name" value="TRANSCRIPTIONAL REPRESSOR"/>
    <property type="match status" value="1"/>
</dbReference>
<feature type="DNA-binding region" description="H-T-H motif" evidence="2">
    <location>
        <begin position="79"/>
        <end position="98"/>
    </location>
</feature>
<proteinExistence type="predicted"/>
<evidence type="ECO:0000259" key="3">
    <source>
        <dbReference type="PROSITE" id="PS50977"/>
    </source>
</evidence>
<evidence type="ECO:0000313" key="4">
    <source>
        <dbReference type="EMBL" id="SUY76028.1"/>
    </source>
</evidence>
<dbReference type="SUPFAM" id="SSF46689">
    <property type="entry name" value="Homeodomain-like"/>
    <property type="match status" value="1"/>
</dbReference>
<dbReference type="Pfam" id="PF00440">
    <property type="entry name" value="TetR_N"/>
    <property type="match status" value="1"/>
</dbReference>
<dbReference type="Pfam" id="PF17938">
    <property type="entry name" value="TetR_C_29"/>
    <property type="match status" value="1"/>
</dbReference>
<feature type="domain" description="HTH tetR-type" evidence="3">
    <location>
        <begin position="56"/>
        <end position="116"/>
    </location>
</feature>
<dbReference type="PANTHER" id="PTHR30328:SF54">
    <property type="entry name" value="HTH-TYPE TRANSCRIPTIONAL REPRESSOR SCO4008"/>
    <property type="match status" value="1"/>
</dbReference>
<dbReference type="InterPro" id="IPR001647">
    <property type="entry name" value="HTH_TetR"/>
</dbReference>
<dbReference type="InterPro" id="IPR041474">
    <property type="entry name" value="NicS_C"/>
</dbReference>
<dbReference type="InterPro" id="IPR009057">
    <property type="entry name" value="Homeodomain-like_sf"/>
</dbReference>
<keyword evidence="1 2" id="KW-0238">DNA-binding</keyword>
<dbReference type="InterPro" id="IPR036271">
    <property type="entry name" value="Tet_transcr_reg_TetR-rel_C_sf"/>
</dbReference>
<name>A0A8B4S0L0_COMTE</name>